<keyword evidence="2" id="KW-0732">Signal</keyword>
<dbReference type="Proteomes" id="UP001500326">
    <property type="component" value="Unassembled WGS sequence"/>
</dbReference>
<dbReference type="EMBL" id="BAAAOH010000001">
    <property type="protein sequence ID" value="GAA1981954.1"/>
    <property type="molecule type" value="Genomic_DNA"/>
</dbReference>
<evidence type="ECO:0008006" key="5">
    <source>
        <dbReference type="Google" id="ProtNLM"/>
    </source>
</evidence>
<dbReference type="RefSeq" id="WP_344059955.1">
    <property type="nucleotide sequence ID" value="NZ_BAAAOH010000001.1"/>
</dbReference>
<reference evidence="4" key="1">
    <citation type="journal article" date="2019" name="Int. J. Syst. Evol. Microbiol.">
        <title>The Global Catalogue of Microorganisms (GCM) 10K type strain sequencing project: providing services to taxonomists for standard genome sequencing and annotation.</title>
        <authorList>
            <consortium name="The Broad Institute Genomics Platform"/>
            <consortium name="The Broad Institute Genome Sequencing Center for Infectious Disease"/>
            <person name="Wu L."/>
            <person name="Ma J."/>
        </authorList>
    </citation>
    <scope>NUCLEOTIDE SEQUENCE [LARGE SCALE GENOMIC DNA]</scope>
    <source>
        <strain evidence="4">JCM 14902</strain>
    </source>
</reference>
<evidence type="ECO:0000256" key="1">
    <source>
        <dbReference type="SAM" id="MobiDB-lite"/>
    </source>
</evidence>
<dbReference type="PROSITE" id="PS00018">
    <property type="entry name" value="EF_HAND_1"/>
    <property type="match status" value="1"/>
</dbReference>
<feature type="region of interest" description="Disordered" evidence="1">
    <location>
        <begin position="26"/>
        <end position="50"/>
    </location>
</feature>
<dbReference type="PROSITE" id="PS51257">
    <property type="entry name" value="PROKAR_LIPOPROTEIN"/>
    <property type="match status" value="1"/>
</dbReference>
<name>A0ABP5DKJ3_9MICO</name>
<comment type="caution">
    <text evidence="3">The sequence shown here is derived from an EMBL/GenBank/DDBJ whole genome shotgun (WGS) entry which is preliminary data.</text>
</comment>
<protein>
    <recommendedName>
        <fullName evidence="5">DUF3558 domain-containing protein</fullName>
    </recommendedName>
</protein>
<evidence type="ECO:0000313" key="3">
    <source>
        <dbReference type="EMBL" id="GAA1981954.1"/>
    </source>
</evidence>
<evidence type="ECO:0000313" key="4">
    <source>
        <dbReference type="Proteomes" id="UP001500326"/>
    </source>
</evidence>
<evidence type="ECO:0000256" key="2">
    <source>
        <dbReference type="SAM" id="SignalP"/>
    </source>
</evidence>
<feature type="compositionally biased region" description="Low complexity" evidence="1">
    <location>
        <begin position="28"/>
        <end position="41"/>
    </location>
</feature>
<sequence length="339" mass="35097">MSSRHVVAVAVAILIGGSLTACASQEVEAAPPSEPTASQTPAPTPTPTPTVLVVGPGQRPPALFDGDCDQMLSPEEVTAVLGRPGTLDTIQASTGYNVMAGAGGLHCVWVADNVDGLHVAVFPESGVSEVDLAAVDPDRVGDDCTWYCGVVSRQDGYVVVTNVNGIDARHDDAVRTSALVTPLAVANARATAEPWIRDRTGWCEQDCAQLGAEVSADLGMSLTGEEWGIYIDPPLTAGLLADEAARFWACRLVDDAGQYAEVWAHSGAAWGAGDGLSSSGLPAPWQGRAVEEEMRNDFVRGSGRRMTDGVNLVTLSPVPIELGVDVGTLATAVAAALTP</sequence>
<organism evidence="3 4">
    <name type="scientific">Microbacterium pumilum</name>
    <dbReference type="NCBI Taxonomy" id="344165"/>
    <lineage>
        <taxon>Bacteria</taxon>
        <taxon>Bacillati</taxon>
        <taxon>Actinomycetota</taxon>
        <taxon>Actinomycetes</taxon>
        <taxon>Micrococcales</taxon>
        <taxon>Microbacteriaceae</taxon>
        <taxon>Microbacterium</taxon>
    </lineage>
</organism>
<dbReference type="InterPro" id="IPR018247">
    <property type="entry name" value="EF_Hand_1_Ca_BS"/>
</dbReference>
<accession>A0ABP5DKJ3</accession>
<proteinExistence type="predicted"/>
<feature type="chain" id="PRO_5046688474" description="DUF3558 domain-containing protein" evidence="2">
    <location>
        <begin position="24"/>
        <end position="339"/>
    </location>
</feature>
<feature type="signal peptide" evidence="2">
    <location>
        <begin position="1"/>
        <end position="23"/>
    </location>
</feature>
<gene>
    <name evidence="3" type="ORF">GCM10009777_14530</name>
</gene>
<keyword evidence="4" id="KW-1185">Reference proteome</keyword>